<dbReference type="eggNOG" id="ENOG502S7DA">
    <property type="taxonomic scope" value="Eukaryota"/>
</dbReference>
<proteinExistence type="predicted"/>
<dbReference type="RefSeq" id="XP_003559591.1">
    <property type="nucleotide sequence ID" value="XM_003559543.4"/>
</dbReference>
<dbReference type="OrthoDB" id="745459at2759"/>
<dbReference type="PANTHER" id="PTHR33696">
    <property type="entry name" value="T22J18.15-RELATED"/>
    <property type="match status" value="1"/>
</dbReference>
<reference evidence="3" key="3">
    <citation type="submission" date="2018-08" db="UniProtKB">
        <authorList>
            <consortium name="EnsemblPlants"/>
        </authorList>
    </citation>
    <scope>IDENTIFICATION</scope>
    <source>
        <strain evidence="3">cv. Bd21</strain>
    </source>
</reference>
<dbReference type="OMA" id="AFAWEHE"/>
<dbReference type="FunCoup" id="I1GPM7">
    <property type="interactions" value="3"/>
</dbReference>
<accession>I1GPM7</accession>
<name>I1GPM7_BRADI</name>
<keyword evidence="4" id="KW-1185">Reference proteome</keyword>
<dbReference type="Gramene" id="KQK13807">
    <property type="protein sequence ID" value="KQK13807"/>
    <property type="gene ID" value="BRADI_1g12640v3"/>
</dbReference>
<feature type="region of interest" description="Disordered" evidence="1">
    <location>
        <begin position="22"/>
        <end position="87"/>
    </location>
</feature>
<dbReference type="AlphaFoldDB" id="I1GPM7"/>
<evidence type="ECO:0000256" key="1">
    <source>
        <dbReference type="SAM" id="MobiDB-lite"/>
    </source>
</evidence>
<dbReference type="PANTHER" id="PTHR33696:SF23">
    <property type="entry name" value="OS03G0674900 PROTEIN"/>
    <property type="match status" value="1"/>
</dbReference>
<evidence type="ECO:0000313" key="3">
    <source>
        <dbReference type="EnsemblPlants" id="KQK13807"/>
    </source>
</evidence>
<dbReference type="EnsemblPlants" id="KQK13807">
    <property type="protein sequence ID" value="KQK13807"/>
    <property type="gene ID" value="BRADI_1g12640v3"/>
</dbReference>
<evidence type="ECO:0000313" key="2">
    <source>
        <dbReference type="EMBL" id="KQK13807.1"/>
    </source>
</evidence>
<gene>
    <name evidence="3" type="primary">LOC100832701</name>
    <name evidence="2" type="ORF">BRADI_1g12640v3</name>
</gene>
<reference evidence="2" key="2">
    <citation type="submission" date="2017-06" db="EMBL/GenBank/DDBJ databases">
        <title>WGS assembly of Brachypodium distachyon.</title>
        <authorList>
            <consortium name="The International Brachypodium Initiative"/>
            <person name="Lucas S."/>
            <person name="Harmon-Smith M."/>
            <person name="Lail K."/>
            <person name="Tice H."/>
            <person name="Grimwood J."/>
            <person name="Bruce D."/>
            <person name="Barry K."/>
            <person name="Shu S."/>
            <person name="Lindquist E."/>
            <person name="Wang M."/>
            <person name="Pitluck S."/>
            <person name="Vogel J.P."/>
            <person name="Garvin D.F."/>
            <person name="Mockler T.C."/>
            <person name="Schmutz J."/>
            <person name="Rokhsar D."/>
            <person name="Bevan M.W."/>
        </authorList>
    </citation>
    <scope>NUCLEOTIDE SEQUENCE</scope>
    <source>
        <strain evidence="2">Bd21</strain>
    </source>
</reference>
<dbReference type="EMBL" id="CM000880">
    <property type="protein sequence ID" value="KQK13807.1"/>
    <property type="molecule type" value="Genomic_DNA"/>
</dbReference>
<dbReference type="Proteomes" id="UP000008810">
    <property type="component" value="Chromosome 1"/>
</dbReference>
<sequence>MEPGAVAVTACRTVAFAWEHEPGVSKLQSPVVEAEKKPSVGGRTPASSRTKKAEAHVPHRLRVPPPPGGPASPQARSRPSRRAVRPEEDPFLAAYIACTASGRKAGRGQLEAQKLLGWAGLRLRLGLGLGLGLSCKSSCGVAEESVVRLGAIPEVDDRQIIRSTD</sequence>
<reference evidence="2 3" key="1">
    <citation type="journal article" date="2010" name="Nature">
        <title>Genome sequencing and analysis of the model grass Brachypodium distachyon.</title>
        <authorList>
            <consortium name="International Brachypodium Initiative"/>
        </authorList>
    </citation>
    <scope>NUCLEOTIDE SEQUENCE [LARGE SCALE GENOMIC DNA]</scope>
    <source>
        <strain evidence="2 3">Bd21</strain>
    </source>
</reference>
<dbReference type="KEGG" id="bdi:100832701"/>
<organism evidence="3">
    <name type="scientific">Brachypodium distachyon</name>
    <name type="common">Purple false brome</name>
    <name type="synonym">Trachynia distachya</name>
    <dbReference type="NCBI Taxonomy" id="15368"/>
    <lineage>
        <taxon>Eukaryota</taxon>
        <taxon>Viridiplantae</taxon>
        <taxon>Streptophyta</taxon>
        <taxon>Embryophyta</taxon>
        <taxon>Tracheophyta</taxon>
        <taxon>Spermatophyta</taxon>
        <taxon>Magnoliopsida</taxon>
        <taxon>Liliopsida</taxon>
        <taxon>Poales</taxon>
        <taxon>Poaceae</taxon>
        <taxon>BOP clade</taxon>
        <taxon>Pooideae</taxon>
        <taxon>Stipodae</taxon>
        <taxon>Brachypodieae</taxon>
        <taxon>Brachypodium</taxon>
    </lineage>
</organism>
<protein>
    <submittedName>
        <fullName evidence="2 3">Uncharacterized protein</fullName>
    </submittedName>
</protein>
<dbReference type="HOGENOM" id="CLU_146338_1_0_1"/>
<dbReference type="GeneID" id="100832701"/>
<evidence type="ECO:0000313" key="4">
    <source>
        <dbReference type="Proteomes" id="UP000008810"/>
    </source>
</evidence>